<evidence type="ECO:0000256" key="1">
    <source>
        <dbReference type="SAM" id="MobiDB-lite"/>
    </source>
</evidence>
<dbReference type="AlphaFoldDB" id="A0A8B7YAZ5"/>
<evidence type="ECO:0000313" key="2">
    <source>
        <dbReference type="Proteomes" id="UP000694845"/>
    </source>
</evidence>
<dbReference type="GeneID" id="110978772"/>
<feature type="compositionally biased region" description="Polar residues" evidence="1">
    <location>
        <begin position="168"/>
        <end position="197"/>
    </location>
</feature>
<feature type="region of interest" description="Disordered" evidence="1">
    <location>
        <begin position="165"/>
        <end position="197"/>
    </location>
</feature>
<gene>
    <name evidence="3" type="primary">LOC110978772</name>
</gene>
<name>A0A8B7YAZ5_ACAPL</name>
<accession>A0A8B7YAZ5</accession>
<keyword evidence="2" id="KW-1185">Reference proteome</keyword>
<organism evidence="2 3">
    <name type="scientific">Acanthaster planci</name>
    <name type="common">Crown-of-thorns starfish</name>
    <dbReference type="NCBI Taxonomy" id="133434"/>
    <lineage>
        <taxon>Eukaryota</taxon>
        <taxon>Metazoa</taxon>
        <taxon>Echinodermata</taxon>
        <taxon>Eleutherozoa</taxon>
        <taxon>Asterozoa</taxon>
        <taxon>Asteroidea</taxon>
        <taxon>Valvatacea</taxon>
        <taxon>Valvatida</taxon>
        <taxon>Acanthasteridae</taxon>
        <taxon>Acanthaster</taxon>
    </lineage>
</organism>
<dbReference type="KEGG" id="aplc:110978772"/>
<proteinExistence type="predicted"/>
<dbReference type="OrthoDB" id="10159977at2759"/>
<dbReference type="InterPro" id="IPR011990">
    <property type="entry name" value="TPR-like_helical_dom_sf"/>
</dbReference>
<protein>
    <submittedName>
        <fullName evidence="3">Uncharacterized protein LOC110978772 isoform X1</fullName>
    </submittedName>
</protein>
<dbReference type="SUPFAM" id="SSF48452">
    <property type="entry name" value="TPR-like"/>
    <property type="match status" value="1"/>
</dbReference>
<dbReference type="Proteomes" id="UP000694845">
    <property type="component" value="Unplaced"/>
</dbReference>
<evidence type="ECO:0000313" key="3">
    <source>
        <dbReference type="RefSeq" id="XP_022089732.1"/>
    </source>
</evidence>
<reference evidence="3" key="1">
    <citation type="submission" date="2025-08" db="UniProtKB">
        <authorList>
            <consortium name="RefSeq"/>
        </authorList>
    </citation>
    <scope>IDENTIFICATION</scope>
</reference>
<dbReference type="Gene3D" id="1.25.40.10">
    <property type="entry name" value="Tetratricopeptide repeat domain"/>
    <property type="match status" value="1"/>
</dbReference>
<sequence length="530" mass="61250">MDLWQKVIDLTVSFEFLDETSCKWKVQKKQERRKEEAYSKLLGFYKSNSLELGILHFQNFNFKEAETVLEELKEVDRENFDITRYLALTYLKMGRERELQVLYLGHKPEEAKEVFDKAHENAIQAMMAGLCQTEGRKLRADTALAIAHNQLLLIGLGSRAKTALEQGAQDQQMPLPSSQQEMEGQNATTLDQDTQSKLSTPTTKQLDLCIRSYREAVRCGSLVASLELLRLIQKNIVQVTSRWTFLQMLAEIDVCCSLRSSDCLHKDQKPLTFEHGLSSRDTDKDVSALNCKTIKRDGRAILAPSRHRTTSEWQYYLFFRQAWEQHLSMEKKILKHRFENNEGELELDGREELEEITSSDEIIRAATDCCLKLRPLLDGIVDKFRTEELGLEEQTKNQYFPLMLDEQNTEKIRSELKKKLNTIFSIDVDRNYPELWKELLEIQPGYNSGNEILKSFCTLVNKTKHRDVASSVSKILDINKDPVTLARKCTDKVEEICNFFLNAMREASDLRKSAEELVSDIKDGRHEKAD</sequence>
<dbReference type="RefSeq" id="XP_022089732.1">
    <property type="nucleotide sequence ID" value="XM_022234040.1"/>
</dbReference>